<dbReference type="OrthoDB" id="3662167at2759"/>
<protein>
    <recommendedName>
        <fullName evidence="3">Heterokaryon incompatibility domain-containing protein</fullName>
    </recommendedName>
</protein>
<gene>
    <name evidence="1" type="ORF">K491DRAFT_684759</name>
</gene>
<name>A0A6A6SQA2_9PLEO</name>
<keyword evidence="2" id="KW-1185">Reference proteome</keyword>
<dbReference type="Proteomes" id="UP000799324">
    <property type="component" value="Unassembled WGS sequence"/>
</dbReference>
<evidence type="ECO:0000313" key="2">
    <source>
        <dbReference type="Proteomes" id="UP000799324"/>
    </source>
</evidence>
<dbReference type="PANTHER" id="PTHR33112:SF1">
    <property type="entry name" value="HETEROKARYON INCOMPATIBILITY DOMAIN-CONTAINING PROTEIN"/>
    <property type="match status" value="1"/>
</dbReference>
<evidence type="ECO:0008006" key="3">
    <source>
        <dbReference type="Google" id="ProtNLM"/>
    </source>
</evidence>
<proteinExistence type="predicted"/>
<dbReference type="PANTHER" id="PTHR33112">
    <property type="entry name" value="DOMAIN PROTEIN, PUTATIVE-RELATED"/>
    <property type="match status" value="1"/>
</dbReference>
<dbReference type="EMBL" id="MU004543">
    <property type="protein sequence ID" value="KAF2648344.1"/>
    <property type="molecule type" value="Genomic_DNA"/>
</dbReference>
<dbReference type="AlphaFoldDB" id="A0A6A6SQA2"/>
<evidence type="ECO:0000313" key="1">
    <source>
        <dbReference type="EMBL" id="KAF2648344.1"/>
    </source>
</evidence>
<sequence>MHCSEVLDLPLDAMHVCDKIGFDGRARSRGFLSTKQPGTSTFDYMRCVADYSSRELTYEADHLNAFQGVLNAFKRAACPMYNFWGIPIPVKDRFLPYRAPVSIQEMERSRSARFASNLFWQSQSHTQRCLARMDNDIPSWSWARWEGPISEDLSYSKDCLLDACVWLEVEGSCNKFISLDGVDLESSPRPLEDEYTSKIQIEAWTMDVDLVDVPFNLVQKARFKRRNQAGVQLPKGPHVRFSMGAQGTFYSELYDYDPHRKDFDDCTFLSFLQKEYRGDQQGLDAKAMLLKKIGLVPRFRPTHTTLDWRLALALRTRLLRPPSRLLRGIPSPYTIVALHATAPRQEQAVTQAMLGIY</sequence>
<accession>A0A6A6SQA2</accession>
<organism evidence="1 2">
    <name type="scientific">Lophiostoma macrostomum CBS 122681</name>
    <dbReference type="NCBI Taxonomy" id="1314788"/>
    <lineage>
        <taxon>Eukaryota</taxon>
        <taxon>Fungi</taxon>
        <taxon>Dikarya</taxon>
        <taxon>Ascomycota</taxon>
        <taxon>Pezizomycotina</taxon>
        <taxon>Dothideomycetes</taxon>
        <taxon>Pleosporomycetidae</taxon>
        <taxon>Pleosporales</taxon>
        <taxon>Lophiostomataceae</taxon>
        <taxon>Lophiostoma</taxon>
    </lineage>
</organism>
<reference evidence="1" key="1">
    <citation type="journal article" date="2020" name="Stud. Mycol.">
        <title>101 Dothideomycetes genomes: a test case for predicting lifestyles and emergence of pathogens.</title>
        <authorList>
            <person name="Haridas S."/>
            <person name="Albert R."/>
            <person name="Binder M."/>
            <person name="Bloem J."/>
            <person name="Labutti K."/>
            <person name="Salamov A."/>
            <person name="Andreopoulos B."/>
            <person name="Baker S."/>
            <person name="Barry K."/>
            <person name="Bills G."/>
            <person name="Bluhm B."/>
            <person name="Cannon C."/>
            <person name="Castanera R."/>
            <person name="Culley D."/>
            <person name="Daum C."/>
            <person name="Ezra D."/>
            <person name="Gonzalez J."/>
            <person name="Henrissat B."/>
            <person name="Kuo A."/>
            <person name="Liang C."/>
            <person name="Lipzen A."/>
            <person name="Lutzoni F."/>
            <person name="Magnuson J."/>
            <person name="Mondo S."/>
            <person name="Nolan M."/>
            <person name="Ohm R."/>
            <person name="Pangilinan J."/>
            <person name="Park H.-J."/>
            <person name="Ramirez L."/>
            <person name="Alfaro M."/>
            <person name="Sun H."/>
            <person name="Tritt A."/>
            <person name="Yoshinaga Y."/>
            <person name="Zwiers L.-H."/>
            <person name="Turgeon B."/>
            <person name="Goodwin S."/>
            <person name="Spatafora J."/>
            <person name="Crous P."/>
            <person name="Grigoriev I."/>
        </authorList>
    </citation>
    <scope>NUCLEOTIDE SEQUENCE</scope>
    <source>
        <strain evidence="1">CBS 122681</strain>
    </source>
</reference>